<sequence length="264" mass="30702">MAGMLPGVECARRRRFHQSGDSLGAPAHGWSRKPSFCLYTSSHESYHGSVSSLKQKQRSVLNQAFEDEKLGGAAREAKERLDGRLRMQKRKKAETTRHKSTENLRDVDGRSMVLRELQMEVYGTRRSGSKRFNWAKLSWKAADQDECTICLDRFKSGETLVHLPCAHRYQLGFREQPRLVFYKSNMLYQDNNGHSSNVFTDKGHVGMKTLAQRCTWNISELDFVVSIHDMEYLLSSLIWVKDRTGWMIFCNNFHINFPYFRSKY</sequence>
<dbReference type="InterPro" id="IPR013083">
    <property type="entry name" value="Znf_RING/FYVE/PHD"/>
</dbReference>
<dbReference type="EMBL" id="JADGMS010000018">
    <property type="protein sequence ID" value="KAF9662812.1"/>
    <property type="molecule type" value="Genomic_DNA"/>
</dbReference>
<evidence type="ECO:0000259" key="1">
    <source>
        <dbReference type="Pfam" id="PF17123"/>
    </source>
</evidence>
<organism evidence="2 3">
    <name type="scientific">Salix dunnii</name>
    <dbReference type="NCBI Taxonomy" id="1413687"/>
    <lineage>
        <taxon>Eukaryota</taxon>
        <taxon>Viridiplantae</taxon>
        <taxon>Streptophyta</taxon>
        <taxon>Embryophyta</taxon>
        <taxon>Tracheophyta</taxon>
        <taxon>Spermatophyta</taxon>
        <taxon>Magnoliopsida</taxon>
        <taxon>eudicotyledons</taxon>
        <taxon>Gunneridae</taxon>
        <taxon>Pentapetalae</taxon>
        <taxon>rosids</taxon>
        <taxon>fabids</taxon>
        <taxon>Malpighiales</taxon>
        <taxon>Salicaceae</taxon>
        <taxon>Saliceae</taxon>
        <taxon>Salix</taxon>
    </lineage>
</organism>
<dbReference type="OrthoDB" id="8062037at2759"/>
<name>A0A835MDV4_9ROSI</name>
<keyword evidence="3" id="KW-1185">Reference proteome</keyword>
<dbReference type="Pfam" id="PF17123">
    <property type="entry name" value="zf-RING_11"/>
    <property type="match status" value="1"/>
</dbReference>
<dbReference type="InterPro" id="IPR001841">
    <property type="entry name" value="Znf_RING"/>
</dbReference>
<dbReference type="Gene3D" id="3.30.40.10">
    <property type="entry name" value="Zinc/RING finger domain, C3HC4 (zinc finger)"/>
    <property type="match status" value="1"/>
</dbReference>
<evidence type="ECO:0000313" key="2">
    <source>
        <dbReference type="EMBL" id="KAF9662812.1"/>
    </source>
</evidence>
<reference evidence="2 3" key="1">
    <citation type="submission" date="2020-10" db="EMBL/GenBank/DDBJ databases">
        <title>Plant Genome Project.</title>
        <authorList>
            <person name="Zhang R.-G."/>
        </authorList>
    </citation>
    <scope>NUCLEOTIDE SEQUENCE [LARGE SCALE GENOMIC DNA]</scope>
    <source>
        <strain evidence="2">FAFU-HL-1</strain>
        <tissue evidence="2">Leaf</tissue>
    </source>
</reference>
<protein>
    <recommendedName>
        <fullName evidence="1">RING-type domain-containing protein</fullName>
    </recommendedName>
</protein>
<proteinExistence type="predicted"/>
<gene>
    <name evidence="2" type="ORF">SADUNF_Sadunf18G0093200</name>
</gene>
<dbReference type="AlphaFoldDB" id="A0A835MDV4"/>
<dbReference type="SUPFAM" id="SSF57850">
    <property type="entry name" value="RING/U-box"/>
    <property type="match status" value="1"/>
</dbReference>
<dbReference type="Proteomes" id="UP000657918">
    <property type="component" value="Unassembled WGS sequence"/>
</dbReference>
<comment type="caution">
    <text evidence="2">The sequence shown here is derived from an EMBL/GenBank/DDBJ whole genome shotgun (WGS) entry which is preliminary data.</text>
</comment>
<evidence type="ECO:0000313" key="3">
    <source>
        <dbReference type="Proteomes" id="UP000657918"/>
    </source>
</evidence>
<feature type="domain" description="RING-type" evidence="1">
    <location>
        <begin position="146"/>
        <end position="169"/>
    </location>
</feature>
<accession>A0A835MDV4</accession>